<dbReference type="PROSITE" id="PS50977">
    <property type="entry name" value="HTH_TETR_2"/>
    <property type="match status" value="1"/>
</dbReference>
<evidence type="ECO:0000256" key="4">
    <source>
        <dbReference type="PROSITE-ProRule" id="PRU00335"/>
    </source>
</evidence>
<dbReference type="SUPFAM" id="SSF46689">
    <property type="entry name" value="Homeodomain-like"/>
    <property type="match status" value="1"/>
</dbReference>
<dbReference type="RefSeq" id="WP_193179757.1">
    <property type="nucleotide sequence ID" value="NZ_JACVXA010000007.1"/>
</dbReference>
<dbReference type="Proteomes" id="UP000609121">
    <property type="component" value="Unassembled WGS sequence"/>
</dbReference>
<comment type="caution">
    <text evidence="6">The sequence shown here is derived from an EMBL/GenBank/DDBJ whole genome shotgun (WGS) entry which is preliminary data.</text>
</comment>
<evidence type="ECO:0000313" key="6">
    <source>
        <dbReference type="EMBL" id="MBE3637315.1"/>
    </source>
</evidence>
<evidence type="ECO:0000259" key="5">
    <source>
        <dbReference type="PROSITE" id="PS50977"/>
    </source>
</evidence>
<evidence type="ECO:0000313" key="7">
    <source>
        <dbReference type="Proteomes" id="UP000609121"/>
    </source>
</evidence>
<dbReference type="AlphaFoldDB" id="A0A8J6YTE3"/>
<proteinExistence type="predicted"/>
<dbReference type="InterPro" id="IPR041478">
    <property type="entry name" value="TetR_C_27"/>
</dbReference>
<feature type="DNA-binding region" description="H-T-H motif" evidence="4">
    <location>
        <begin position="32"/>
        <end position="51"/>
    </location>
</feature>
<accession>A0A8J6YTE3</accession>
<organism evidence="6 7">
    <name type="scientific">Mangrovicoccus algicola</name>
    <dbReference type="NCBI Taxonomy" id="2771008"/>
    <lineage>
        <taxon>Bacteria</taxon>
        <taxon>Pseudomonadati</taxon>
        <taxon>Pseudomonadota</taxon>
        <taxon>Alphaproteobacteria</taxon>
        <taxon>Rhodobacterales</taxon>
        <taxon>Paracoccaceae</taxon>
        <taxon>Mangrovicoccus</taxon>
    </lineage>
</organism>
<keyword evidence="2 4" id="KW-0238">DNA-binding</keyword>
<dbReference type="PANTHER" id="PTHR30055">
    <property type="entry name" value="HTH-TYPE TRANSCRIPTIONAL REGULATOR RUTR"/>
    <property type="match status" value="1"/>
</dbReference>
<keyword evidence="7" id="KW-1185">Reference proteome</keyword>
<name>A0A8J6YTE3_9RHOB</name>
<dbReference type="PRINTS" id="PR00455">
    <property type="entry name" value="HTHTETR"/>
</dbReference>
<dbReference type="GO" id="GO:0000976">
    <property type="term" value="F:transcription cis-regulatory region binding"/>
    <property type="evidence" value="ECO:0007669"/>
    <property type="project" value="TreeGrafter"/>
</dbReference>
<keyword evidence="3" id="KW-0804">Transcription</keyword>
<dbReference type="InterPro" id="IPR009057">
    <property type="entry name" value="Homeodomain-like_sf"/>
</dbReference>
<dbReference type="Pfam" id="PF00440">
    <property type="entry name" value="TetR_N"/>
    <property type="match status" value="1"/>
</dbReference>
<protein>
    <submittedName>
        <fullName evidence="6">TetR/AcrR family transcriptional regulator</fullName>
    </submittedName>
</protein>
<reference evidence="6" key="1">
    <citation type="submission" date="2020-09" db="EMBL/GenBank/DDBJ databases">
        <title>A novel bacterium of genus Mangrovicoccus, isolated from South China Sea.</title>
        <authorList>
            <person name="Huang H."/>
            <person name="Mo K."/>
            <person name="Hu Y."/>
        </authorList>
    </citation>
    <scope>NUCLEOTIDE SEQUENCE</scope>
    <source>
        <strain evidence="6">HB182678</strain>
    </source>
</reference>
<dbReference type="Pfam" id="PF17935">
    <property type="entry name" value="TetR_C_27"/>
    <property type="match status" value="1"/>
</dbReference>
<evidence type="ECO:0000256" key="2">
    <source>
        <dbReference type="ARBA" id="ARBA00023125"/>
    </source>
</evidence>
<evidence type="ECO:0000256" key="1">
    <source>
        <dbReference type="ARBA" id="ARBA00023015"/>
    </source>
</evidence>
<dbReference type="GO" id="GO:0003700">
    <property type="term" value="F:DNA-binding transcription factor activity"/>
    <property type="evidence" value="ECO:0007669"/>
    <property type="project" value="TreeGrafter"/>
</dbReference>
<dbReference type="EMBL" id="JACVXA010000007">
    <property type="protein sequence ID" value="MBE3637315.1"/>
    <property type="molecule type" value="Genomic_DNA"/>
</dbReference>
<dbReference type="InterPro" id="IPR001647">
    <property type="entry name" value="HTH_TetR"/>
</dbReference>
<dbReference type="InterPro" id="IPR050109">
    <property type="entry name" value="HTH-type_TetR-like_transc_reg"/>
</dbReference>
<evidence type="ECO:0000256" key="3">
    <source>
        <dbReference type="ARBA" id="ARBA00023163"/>
    </source>
</evidence>
<dbReference type="Gene3D" id="1.10.357.10">
    <property type="entry name" value="Tetracycline Repressor, domain 2"/>
    <property type="match status" value="1"/>
</dbReference>
<keyword evidence="1" id="KW-0805">Transcription regulation</keyword>
<sequence length="195" mass="20935">MPRTGLSPEAVRRRAVAIAAERIRTHGFAKLRLAEVARDMGVSHAALYAHFRDKAALLDGVTGSWLEEARAETAAICSRPGPATDRIETWFLARYRLKSARARSDPEVFFGFNAATSEDRPVIRAHLEAMTGELAGLLAEAGLGGLPEAQMLEEAMACFLHPALITCGPHPGREAALCRLLRIVLAGLAAQGRGA</sequence>
<feature type="domain" description="HTH tetR-type" evidence="5">
    <location>
        <begin position="9"/>
        <end position="69"/>
    </location>
</feature>
<dbReference type="PANTHER" id="PTHR30055:SF234">
    <property type="entry name" value="HTH-TYPE TRANSCRIPTIONAL REGULATOR BETI"/>
    <property type="match status" value="1"/>
</dbReference>
<gene>
    <name evidence="6" type="ORF">ICN82_03750</name>
</gene>